<comment type="caution">
    <text evidence="2">The sequence shown here is derived from an EMBL/GenBank/DDBJ whole genome shotgun (WGS) entry which is preliminary data.</text>
</comment>
<name>A0A848NFW9_9BURK</name>
<dbReference type="Gene3D" id="2.60.40.1090">
    <property type="entry name" value="Fimbrial-type adhesion domain"/>
    <property type="match status" value="1"/>
</dbReference>
<dbReference type="AlphaFoldDB" id="A0A848NFW9"/>
<organism evidence="2 3">
    <name type="scientific">Achromobacter ruhlandii</name>
    <dbReference type="NCBI Taxonomy" id="72557"/>
    <lineage>
        <taxon>Bacteria</taxon>
        <taxon>Pseudomonadati</taxon>
        <taxon>Pseudomonadota</taxon>
        <taxon>Betaproteobacteria</taxon>
        <taxon>Burkholderiales</taxon>
        <taxon>Alcaligenaceae</taxon>
        <taxon>Achromobacter</taxon>
    </lineage>
</organism>
<evidence type="ECO:0000256" key="1">
    <source>
        <dbReference type="SAM" id="SignalP"/>
    </source>
</evidence>
<accession>A0A848NFW9</accession>
<proteinExistence type="predicted"/>
<reference evidence="2 3" key="1">
    <citation type="submission" date="2020-04" db="EMBL/GenBank/DDBJ databases">
        <title>Achromobacter ruhlandii genome sequencing and assembly.</title>
        <authorList>
            <person name="Martins R.C.R."/>
            <person name="Perdigao-Neto L.V."/>
            <person name="Levin A.S.S."/>
            <person name="Costa S.F."/>
        </authorList>
    </citation>
    <scope>NUCLEOTIDE SEQUENCE [LARGE SCALE GENOMIC DNA]</scope>
    <source>
        <strain evidence="2 3">9035ralo</strain>
    </source>
</reference>
<dbReference type="InterPro" id="IPR036937">
    <property type="entry name" value="Adhesion_dom_fimbrial_sf"/>
</dbReference>
<feature type="signal peptide" evidence="1">
    <location>
        <begin position="1"/>
        <end position="23"/>
    </location>
</feature>
<protein>
    <recommendedName>
        <fullName evidence="4">DUF1120 domain-containing protein</fullName>
    </recommendedName>
</protein>
<evidence type="ECO:0000313" key="2">
    <source>
        <dbReference type="EMBL" id="NMU89443.1"/>
    </source>
</evidence>
<keyword evidence="1" id="KW-0732">Signal</keyword>
<evidence type="ECO:0000313" key="3">
    <source>
        <dbReference type="Proteomes" id="UP000542405"/>
    </source>
</evidence>
<dbReference type="RefSeq" id="WP_169536107.1">
    <property type="nucleotide sequence ID" value="NZ_JABBZE010000035.1"/>
</dbReference>
<gene>
    <name evidence="2" type="ORF">HGQ98_06090</name>
</gene>
<dbReference type="GO" id="GO:0009289">
    <property type="term" value="C:pilus"/>
    <property type="evidence" value="ECO:0007669"/>
    <property type="project" value="InterPro"/>
</dbReference>
<dbReference type="GO" id="GO:0007155">
    <property type="term" value="P:cell adhesion"/>
    <property type="evidence" value="ECO:0007669"/>
    <property type="project" value="InterPro"/>
</dbReference>
<dbReference type="EMBL" id="JABBZE010000035">
    <property type="protein sequence ID" value="NMU89443.1"/>
    <property type="molecule type" value="Genomic_DNA"/>
</dbReference>
<feature type="chain" id="PRO_5032521854" description="DUF1120 domain-containing protein" evidence="1">
    <location>
        <begin position="24"/>
        <end position="245"/>
    </location>
</feature>
<sequence length="245" mass="25580">MKHHTSKLFAALVACAASTGALAQTAPAAAPSFKISVTGTIAPGSCTPSSGDLTFDMKSINPKSLNNDKVSMLSGITNKVKITCTADTAIALNVTGYTKASKAYGANMENHPAGTSTYEDSLYDLVNPADGNSRVGVYAMQFRNFVYTGGGTGAVASKAEIIKSDDKNSWSNNTSNLNGWNTAQLKKDGSNYVSFADPKANTTPVLASTFEGELMLAPLILAKKDLKLTGDLKCEGGATITLNYL</sequence>
<evidence type="ECO:0008006" key="4">
    <source>
        <dbReference type="Google" id="ProtNLM"/>
    </source>
</evidence>
<dbReference type="Proteomes" id="UP000542405">
    <property type="component" value="Unassembled WGS sequence"/>
</dbReference>